<proteinExistence type="predicted"/>
<dbReference type="Proteomes" id="UP001586593">
    <property type="component" value="Unassembled WGS sequence"/>
</dbReference>
<sequence>MFSTDRLYLDRHMLTIMTTKKYSWLSAKISSPLAGCFSVATPACISWSVSHVVNFFTREVPDVSLMKDKRVCRRSTNHIVCLTGPFPLYS</sequence>
<dbReference type="EMBL" id="JAZHXJ010001924">
    <property type="protein sequence ID" value="KAL1842675.1"/>
    <property type="molecule type" value="Genomic_DNA"/>
</dbReference>
<name>A0ABR3VLM4_9PEZI</name>
<evidence type="ECO:0000313" key="2">
    <source>
        <dbReference type="Proteomes" id="UP001586593"/>
    </source>
</evidence>
<gene>
    <name evidence="1" type="ORF">VTK73DRAFT_3068</name>
</gene>
<evidence type="ECO:0000313" key="1">
    <source>
        <dbReference type="EMBL" id="KAL1842675.1"/>
    </source>
</evidence>
<keyword evidence="2" id="KW-1185">Reference proteome</keyword>
<comment type="caution">
    <text evidence="1">The sequence shown here is derived from an EMBL/GenBank/DDBJ whole genome shotgun (WGS) entry which is preliminary data.</text>
</comment>
<protein>
    <submittedName>
        <fullName evidence="1">Uncharacterized protein</fullName>
    </submittedName>
</protein>
<reference evidence="1 2" key="1">
    <citation type="journal article" date="2024" name="Commun. Biol.">
        <title>Comparative genomic analysis of thermophilic fungi reveals convergent evolutionary adaptations and gene losses.</title>
        <authorList>
            <person name="Steindorff A.S."/>
            <person name="Aguilar-Pontes M.V."/>
            <person name="Robinson A.J."/>
            <person name="Andreopoulos B."/>
            <person name="LaButti K."/>
            <person name="Kuo A."/>
            <person name="Mondo S."/>
            <person name="Riley R."/>
            <person name="Otillar R."/>
            <person name="Haridas S."/>
            <person name="Lipzen A."/>
            <person name="Grimwood J."/>
            <person name="Schmutz J."/>
            <person name="Clum A."/>
            <person name="Reid I.D."/>
            <person name="Moisan M.C."/>
            <person name="Butler G."/>
            <person name="Nguyen T.T.M."/>
            <person name="Dewar K."/>
            <person name="Conant G."/>
            <person name="Drula E."/>
            <person name="Henrissat B."/>
            <person name="Hansel C."/>
            <person name="Singer S."/>
            <person name="Hutchinson M.I."/>
            <person name="de Vries R.P."/>
            <person name="Natvig D.O."/>
            <person name="Powell A.J."/>
            <person name="Tsang A."/>
            <person name="Grigoriev I.V."/>
        </authorList>
    </citation>
    <scope>NUCLEOTIDE SEQUENCE [LARGE SCALE GENOMIC DNA]</scope>
    <source>
        <strain evidence="1 2">ATCC 24622</strain>
    </source>
</reference>
<organism evidence="1 2">
    <name type="scientific">Phialemonium thermophilum</name>
    <dbReference type="NCBI Taxonomy" id="223376"/>
    <lineage>
        <taxon>Eukaryota</taxon>
        <taxon>Fungi</taxon>
        <taxon>Dikarya</taxon>
        <taxon>Ascomycota</taxon>
        <taxon>Pezizomycotina</taxon>
        <taxon>Sordariomycetes</taxon>
        <taxon>Sordariomycetidae</taxon>
        <taxon>Cephalothecales</taxon>
        <taxon>Cephalothecaceae</taxon>
        <taxon>Phialemonium</taxon>
    </lineage>
</organism>
<accession>A0ABR3VLM4</accession>